<organism evidence="1 2">
    <name type="scientific">Citrobacter youngae ATCC 29220</name>
    <dbReference type="NCBI Taxonomy" id="500640"/>
    <lineage>
        <taxon>Bacteria</taxon>
        <taxon>Pseudomonadati</taxon>
        <taxon>Pseudomonadota</taxon>
        <taxon>Gammaproteobacteria</taxon>
        <taxon>Enterobacterales</taxon>
        <taxon>Enterobacteriaceae</taxon>
        <taxon>Citrobacter</taxon>
        <taxon>Citrobacter freundii complex</taxon>
    </lineage>
</organism>
<name>D4BHN0_9ENTR</name>
<dbReference type="RefSeq" id="WP_006687280.1">
    <property type="nucleotide sequence ID" value="NZ_GG730301.1"/>
</dbReference>
<dbReference type="InterPro" id="IPR026337">
    <property type="entry name" value="AKG_HExxH"/>
</dbReference>
<dbReference type="EMBL" id="ABWL02000021">
    <property type="protein sequence ID" value="EFE06980.1"/>
    <property type="molecule type" value="Genomic_DNA"/>
</dbReference>
<evidence type="ECO:0000313" key="1">
    <source>
        <dbReference type="EMBL" id="EFE06980.1"/>
    </source>
</evidence>
<gene>
    <name evidence="1" type="ORF">CIT292_10043</name>
</gene>
<dbReference type="Proteomes" id="UP000003880">
    <property type="component" value="Unassembled WGS sequence"/>
</dbReference>
<dbReference type="AlphaFoldDB" id="D4BHN0"/>
<evidence type="ECO:0008006" key="3">
    <source>
        <dbReference type="Google" id="ProtNLM"/>
    </source>
</evidence>
<dbReference type="eggNOG" id="ENOG5032TBJ">
    <property type="taxonomic scope" value="Bacteria"/>
</dbReference>
<evidence type="ECO:0000313" key="2">
    <source>
        <dbReference type="Proteomes" id="UP000003880"/>
    </source>
</evidence>
<dbReference type="HOGENOM" id="CLU_849082_0_0_6"/>
<reference evidence="1 2" key="1">
    <citation type="submission" date="2010-02" db="EMBL/GenBank/DDBJ databases">
        <authorList>
            <person name="Weinstock G."/>
            <person name="Sodergren E."/>
            <person name="Clifton S."/>
            <person name="Fulton L."/>
            <person name="Fulton B."/>
            <person name="Courtney L."/>
            <person name="Fronick C."/>
            <person name="Harrison M."/>
            <person name="Strong C."/>
            <person name="Farmer C."/>
            <person name="Delahaunty K."/>
            <person name="Markovic C."/>
            <person name="Hall O."/>
            <person name="Minx P."/>
            <person name="Tomlinson C."/>
            <person name="Mitreva M."/>
            <person name="Nelson J."/>
            <person name="Hou S."/>
            <person name="Wollam A."/>
            <person name="Pepin K.H."/>
            <person name="Johnson M."/>
            <person name="Bhonagiri V."/>
            <person name="Zhang X."/>
            <person name="Suruliraj S."/>
            <person name="Warren W."/>
            <person name="Chinwalla A."/>
            <person name="Mardis E.R."/>
            <person name="Wilson R.K."/>
        </authorList>
    </citation>
    <scope>NUCLEOTIDE SEQUENCE [LARGE SCALE GENOMIC DNA]</scope>
    <source>
        <strain evidence="1 2">ATCC 29220</strain>
    </source>
</reference>
<protein>
    <recommendedName>
        <fullName evidence="3">HEXXH motif domain protein</fullName>
    </recommendedName>
</protein>
<accession>D4BHN0</accession>
<dbReference type="NCBIfam" id="TIGR04267">
    <property type="entry name" value="mod_HExxH"/>
    <property type="match status" value="1"/>
</dbReference>
<comment type="caution">
    <text evidence="1">The sequence shown here is derived from an EMBL/GenBank/DDBJ whole genome shotgun (WGS) entry which is preliminary data.</text>
</comment>
<proteinExistence type="predicted"/>
<sequence length="339" mass="39169">MIKNPSMPDKAVSFLLFRNIASRLWSSYQHILDVTGNNNSKLASLVNKHAKDKKPSPFFVAAHHLLVQYYVNKTPLINPSLIEELLEIEDYTHHNEMDILPFYEESSSTQDRVCRWALISDQSDTYPSYIHNHDYLLTPCSNKRSYCVSKNLLQYAIQIIELADKKLYEETRFIVDEIRLFDAVNVRAGTGFNTLGLVYIGEIKDGDNVSRYIEHVVHEAAHNLLYAHWANTPLLINETDDLYFTPFRKDHRPMSAIYHAMFVLCRTIYAFDKIYKTDKALIDFSAIRSNYNEQGNDTPFKIKFFQTVDVIKKHAKLSKAGKNILEGCIDMVSKTTLEI</sequence>